<dbReference type="InterPro" id="IPR052050">
    <property type="entry name" value="SecEffector_AnkRepeat"/>
</dbReference>
<dbReference type="Proteomes" id="UP001185135">
    <property type="component" value="Segment"/>
</dbReference>
<dbReference type="InterPro" id="IPR036770">
    <property type="entry name" value="Ankyrin_rpt-contain_sf"/>
</dbReference>
<evidence type="ECO:0000256" key="1">
    <source>
        <dbReference type="SAM" id="MobiDB-lite"/>
    </source>
</evidence>
<dbReference type="PANTHER" id="PTHR46586">
    <property type="entry name" value="ANKYRIN REPEAT-CONTAINING PROTEIN"/>
    <property type="match status" value="1"/>
</dbReference>
<proteinExistence type="predicted"/>
<protein>
    <submittedName>
        <fullName evidence="2">Ankyrin repeat protein</fullName>
    </submittedName>
</protein>
<dbReference type="SUPFAM" id="SSF48403">
    <property type="entry name" value="Ankyrin repeat"/>
    <property type="match status" value="1"/>
</dbReference>
<gene>
    <name evidence="2" type="ORF">pkur_cds_858</name>
</gene>
<dbReference type="EMBL" id="ON887157">
    <property type="protein sequence ID" value="WBR15032.1"/>
    <property type="molecule type" value="Genomic_DNA"/>
</dbReference>
<dbReference type="PANTHER" id="PTHR46586:SF3">
    <property type="entry name" value="ANKYRIN REPEAT-CONTAINING PROTEIN"/>
    <property type="match status" value="1"/>
</dbReference>
<sequence length="499" mass="53294">MASINNALPAELLHAILLGSVADPMRLVVSRVCALWRAIATCATPPSSDVAAVNEGTGKSIDAKQRAENEGSQGRPDSQDKAPVPGPWQRLEAYAAHTDALGLFEWFDAIGRPRSATACAEAAMTGRTSTLVWLVERGWPVDMEVYVAGAASKSQGPIEWLVARPGVPPLSDMVLRAALASGASVARLDWLVDRAGAPWPSQPVGALWSAGRSGKIDVVEWAARRGPQPPMWGDAVHGASFGGHIGLLDHLEAAGHLRDAQGNDIDLTAPFWAAAAHGRPAAFDWLAARRPTLVHDAQAMEMAVTKGQTSTVRWLVERNKERAPDYVPGRKMAIAAARHGHLDTLRYLCESAAEAKADDGEGPKPLCVPASDVYFAAAAGGHWHVVEWAASASVPWDVEGIVRWLLDPAGHSASDIEGCVALIDRGFWRCSPWMRDLVATWPHAETTPDGGDDAPPQRAVRVVEHFAAALAKAMGSDSTITLSPTYMPVLRIFINALSR</sequence>
<evidence type="ECO:0000313" key="3">
    <source>
        <dbReference type="Proteomes" id="UP001185135"/>
    </source>
</evidence>
<evidence type="ECO:0000313" key="2">
    <source>
        <dbReference type="EMBL" id="WBR15032.1"/>
    </source>
</evidence>
<feature type="region of interest" description="Disordered" evidence="1">
    <location>
        <begin position="60"/>
        <end position="86"/>
    </location>
</feature>
<dbReference type="Gene3D" id="1.25.40.20">
    <property type="entry name" value="Ankyrin repeat-containing domain"/>
    <property type="match status" value="1"/>
</dbReference>
<name>A0AA95EFB9_9VIRU</name>
<organism evidence="2 3">
    <name type="scientific">Pandoravirus kuranda</name>
    <dbReference type="NCBI Taxonomy" id="3019033"/>
    <lineage>
        <taxon>Viruses</taxon>
        <taxon>Pandoravirus</taxon>
    </lineage>
</organism>
<reference evidence="2" key="1">
    <citation type="submission" date="2022-06" db="EMBL/GenBank/DDBJ databases">
        <authorList>
            <person name="Legendre M."/>
            <person name="Claverie J.-M."/>
            <person name="Alempic J.-M."/>
            <person name="Abergel C."/>
        </authorList>
    </citation>
    <scope>NUCLEOTIDE SEQUENCE</scope>
    <source>
        <strain evidence="2">Kuranda</strain>
    </source>
</reference>
<accession>A0AA95EFB9</accession>